<keyword evidence="6" id="KW-1185">Reference proteome</keyword>
<sequence length="232" mass="25755">MTTSDRDQLIDMGFSPERMYGEERIFMKETLKGYVTKNAGLQPAMDWLISHADDDLDETLGGSSSGTAIASGSGTNNAEQEEGEIKAGEETAQSLKCDDCQRLFRDAKAKIKAQIEQDKRDRAAKREASRKAIEKVAAEEAEAAAEAAKAPKPSKEYTEARLQFRQTSGPSITHTFQATDTLQTVYDFVAEQIFEPFQLITTYPRKVLDGDDREKTLKELDLCPSNVLMVSK</sequence>
<accession>A0A9N8W777</accession>
<feature type="compositionally biased region" description="Low complexity" evidence="3">
    <location>
        <begin position="61"/>
        <end position="75"/>
    </location>
</feature>
<dbReference type="SMART" id="SM00166">
    <property type="entry name" value="UBX"/>
    <property type="match status" value="1"/>
</dbReference>
<comment type="caution">
    <text evidence="5">The sequence shown here is derived from an EMBL/GenBank/DDBJ whole genome shotgun (WGS) entry which is preliminary data.</text>
</comment>
<evidence type="ECO:0000256" key="2">
    <source>
        <dbReference type="ARBA" id="ARBA00022490"/>
    </source>
</evidence>
<dbReference type="GO" id="GO:1903094">
    <property type="term" value="P:negative regulation of protein K48-linked deubiquitination"/>
    <property type="evidence" value="ECO:0007669"/>
    <property type="project" value="TreeGrafter"/>
</dbReference>
<reference evidence="5" key="1">
    <citation type="submission" date="2021-06" db="EMBL/GenBank/DDBJ databases">
        <authorList>
            <person name="Kallberg Y."/>
            <person name="Tangrot J."/>
            <person name="Rosling A."/>
        </authorList>
    </citation>
    <scope>NUCLEOTIDE SEQUENCE</scope>
    <source>
        <strain evidence="5">BR232B</strain>
    </source>
</reference>
<dbReference type="Pfam" id="PF00789">
    <property type="entry name" value="UBX"/>
    <property type="match status" value="1"/>
</dbReference>
<dbReference type="OrthoDB" id="10254930at2759"/>
<dbReference type="PROSITE" id="PS50033">
    <property type="entry name" value="UBX"/>
    <property type="match status" value="1"/>
</dbReference>
<feature type="domain" description="UBX" evidence="4">
    <location>
        <begin position="155"/>
        <end position="230"/>
    </location>
</feature>
<evidence type="ECO:0000313" key="5">
    <source>
        <dbReference type="EMBL" id="CAG8476698.1"/>
    </source>
</evidence>
<proteinExistence type="predicted"/>
<evidence type="ECO:0000256" key="3">
    <source>
        <dbReference type="SAM" id="MobiDB-lite"/>
    </source>
</evidence>
<comment type="subcellular location">
    <subcellularLocation>
        <location evidence="1">Cytoplasm</location>
    </subcellularLocation>
</comment>
<evidence type="ECO:0000259" key="4">
    <source>
        <dbReference type="PROSITE" id="PS50033"/>
    </source>
</evidence>
<dbReference type="GO" id="GO:0036435">
    <property type="term" value="F:K48-linked polyubiquitin modification-dependent protein binding"/>
    <property type="evidence" value="ECO:0007669"/>
    <property type="project" value="TreeGrafter"/>
</dbReference>
<name>A0A9N8W777_9GLOM</name>
<dbReference type="GO" id="GO:0032435">
    <property type="term" value="P:negative regulation of proteasomal ubiquitin-dependent protein catabolic process"/>
    <property type="evidence" value="ECO:0007669"/>
    <property type="project" value="TreeGrafter"/>
</dbReference>
<dbReference type="InterPro" id="IPR001012">
    <property type="entry name" value="UBX_dom"/>
</dbReference>
<protein>
    <submittedName>
        <fullName evidence="5">10082_t:CDS:1</fullName>
    </submittedName>
</protein>
<dbReference type="Gene3D" id="3.10.20.90">
    <property type="entry name" value="Phosphatidylinositol 3-kinase Catalytic Subunit, Chain A, domain 1"/>
    <property type="match status" value="1"/>
</dbReference>
<dbReference type="PANTHER" id="PTHR46340">
    <property type="entry name" value="UBX DOMAIN-CONTAINING PROTEIN 1"/>
    <property type="match status" value="1"/>
</dbReference>
<keyword evidence="2" id="KW-0963">Cytoplasm</keyword>
<dbReference type="GO" id="GO:0005634">
    <property type="term" value="C:nucleus"/>
    <property type="evidence" value="ECO:0007669"/>
    <property type="project" value="TreeGrafter"/>
</dbReference>
<dbReference type="GO" id="GO:0031397">
    <property type="term" value="P:negative regulation of protein ubiquitination"/>
    <property type="evidence" value="ECO:0007669"/>
    <property type="project" value="TreeGrafter"/>
</dbReference>
<dbReference type="Proteomes" id="UP000789739">
    <property type="component" value="Unassembled WGS sequence"/>
</dbReference>
<dbReference type="EMBL" id="CAJVPI010000086">
    <property type="protein sequence ID" value="CAG8476698.1"/>
    <property type="molecule type" value="Genomic_DNA"/>
</dbReference>
<evidence type="ECO:0000313" key="6">
    <source>
        <dbReference type="Proteomes" id="UP000789739"/>
    </source>
</evidence>
<feature type="region of interest" description="Disordered" evidence="3">
    <location>
        <begin position="59"/>
        <end position="90"/>
    </location>
</feature>
<dbReference type="SUPFAM" id="SSF54236">
    <property type="entry name" value="Ubiquitin-like"/>
    <property type="match status" value="1"/>
</dbReference>
<dbReference type="PANTHER" id="PTHR46340:SF1">
    <property type="entry name" value="UBX DOMAIN-CONTAINING PROTEIN 1"/>
    <property type="match status" value="1"/>
</dbReference>
<evidence type="ECO:0000256" key="1">
    <source>
        <dbReference type="ARBA" id="ARBA00004496"/>
    </source>
</evidence>
<dbReference type="GO" id="GO:0005737">
    <property type="term" value="C:cytoplasm"/>
    <property type="evidence" value="ECO:0007669"/>
    <property type="project" value="UniProtKB-SubCell"/>
</dbReference>
<organism evidence="5 6">
    <name type="scientific">Paraglomus brasilianum</name>
    <dbReference type="NCBI Taxonomy" id="144538"/>
    <lineage>
        <taxon>Eukaryota</taxon>
        <taxon>Fungi</taxon>
        <taxon>Fungi incertae sedis</taxon>
        <taxon>Mucoromycota</taxon>
        <taxon>Glomeromycotina</taxon>
        <taxon>Glomeromycetes</taxon>
        <taxon>Paraglomerales</taxon>
        <taxon>Paraglomeraceae</taxon>
        <taxon>Paraglomus</taxon>
    </lineage>
</organism>
<dbReference type="InterPro" id="IPR029071">
    <property type="entry name" value="Ubiquitin-like_domsf"/>
</dbReference>
<gene>
    <name evidence="5" type="ORF">PBRASI_LOCUS1358</name>
</gene>
<dbReference type="AlphaFoldDB" id="A0A9N8W777"/>